<sequence>MTAIHAISLSKQFSDGHDLFHDLSFTIPVGVNAWLGKMAAAKAT</sequence>
<gene>
    <name evidence="1" type="ORF">JCM19239_5253</name>
</gene>
<evidence type="ECO:0000313" key="1">
    <source>
        <dbReference type="EMBL" id="GAL26752.1"/>
    </source>
</evidence>
<organism evidence="1 2">
    <name type="scientific">Vibrio variabilis</name>
    <dbReference type="NCBI Taxonomy" id="990271"/>
    <lineage>
        <taxon>Bacteria</taxon>
        <taxon>Pseudomonadati</taxon>
        <taxon>Pseudomonadota</taxon>
        <taxon>Gammaproteobacteria</taxon>
        <taxon>Vibrionales</taxon>
        <taxon>Vibrionaceae</taxon>
        <taxon>Vibrio</taxon>
    </lineage>
</organism>
<dbReference type="Proteomes" id="UP000029223">
    <property type="component" value="Unassembled WGS sequence"/>
</dbReference>
<comment type="caution">
    <text evidence="1">The sequence shown here is derived from an EMBL/GenBank/DDBJ whole genome shotgun (WGS) entry which is preliminary data.</text>
</comment>
<keyword evidence="2" id="KW-1185">Reference proteome</keyword>
<evidence type="ECO:0008006" key="3">
    <source>
        <dbReference type="Google" id="ProtNLM"/>
    </source>
</evidence>
<proteinExistence type="predicted"/>
<dbReference type="EMBL" id="BBMS01000021">
    <property type="protein sequence ID" value="GAL26752.1"/>
    <property type="molecule type" value="Genomic_DNA"/>
</dbReference>
<name>A0ABQ0JDC2_9VIBR</name>
<reference evidence="2" key="1">
    <citation type="submission" date="2014-09" db="EMBL/GenBank/DDBJ databases">
        <title>Vibrio variabilis JCM 19239. (C206) whole genome shotgun sequence.</title>
        <authorList>
            <person name="Sawabe T."/>
            <person name="Meirelles P."/>
            <person name="Nakanishi M."/>
            <person name="Sayaka M."/>
            <person name="Hattori M."/>
            <person name="Ohkuma M."/>
        </authorList>
    </citation>
    <scope>NUCLEOTIDE SEQUENCE [LARGE SCALE GENOMIC DNA]</scope>
    <source>
        <strain evidence="2">JCM 19239</strain>
    </source>
</reference>
<reference evidence="2" key="2">
    <citation type="submission" date="2014-09" db="EMBL/GenBank/DDBJ databases">
        <authorList>
            <consortium name="NBRP consortium"/>
            <person name="Sawabe T."/>
            <person name="Meirelles P."/>
            <person name="Nakanishi M."/>
            <person name="Sayaka M."/>
            <person name="Hattori M."/>
            <person name="Ohkuma M."/>
        </authorList>
    </citation>
    <scope>NUCLEOTIDE SEQUENCE [LARGE SCALE GENOMIC DNA]</scope>
    <source>
        <strain evidence="2">JCM 19239</strain>
    </source>
</reference>
<protein>
    <recommendedName>
        <fullName evidence="3">ABC transporter ATP-binding protein</fullName>
    </recommendedName>
</protein>
<evidence type="ECO:0000313" key="2">
    <source>
        <dbReference type="Proteomes" id="UP000029223"/>
    </source>
</evidence>
<accession>A0ABQ0JDC2</accession>